<evidence type="ECO:0000256" key="5">
    <source>
        <dbReference type="PIRNR" id="PIRNR001589"/>
    </source>
</evidence>
<dbReference type="InterPro" id="IPR033738">
    <property type="entry name" value="AsnB_N"/>
</dbReference>
<dbReference type="InterPro" id="IPR051786">
    <property type="entry name" value="ASN_synthetase/amidase"/>
</dbReference>
<feature type="binding site" evidence="6">
    <location>
        <position position="98"/>
    </location>
    <ligand>
        <name>L-glutamine</name>
        <dbReference type="ChEBI" id="CHEBI:58359"/>
    </ligand>
</feature>
<sequence length="655" mass="75961">MSGITGIFHRDGGSVSIEEIDRMNCQLSHRGPDGSSLWCKDNVALGHLMLHTTLESIQEILPFEDVNDDLVITADARIDNRMELAPVLGLKNTSEVPDSKYILEAYKKWGENCSEKLLGDFAFAIWDRNNKKVFCARDHIGVKPFYYYLSDRTFAFASEIKALFALPEISHKIHELKVGLHLLNVDDNKSTFYLDIHRLPAAHSISIDPYNCDLSRYWELDRESEIIMNSEEDYINEFLRIFTEAVRCRLRSAFPIGFELSGGLDSSSVACVGKHILNLKKDSVETFSILYKDFPDSDESYFINKVINTGEFNSHSLFADNISPMDNVKDILESEDEPFDIRTFSVIWKFNKLIHDNGVRIVLTGEDGDSVISKGQNYFYDLAISFNWMKLFKELKYTSDNIKNNRKFSKKSQSILVKTFLNRTFFDLLIQKVIIPIIPEFLKKVLRPVYNKKNKTGMLGDISILNKTFLKQSDLKKYLDEIRSDPAKSSKEFHFDIFRKRPHQLSLELIEGISAPFSIEKRHPFYDKRLIEFCYAIPTEMKYKFGWDRYILRKAMEDFLPEEVCWRFIKQDFNPPLQRNLLLFEKILLEKIVNDEDKLIEKYVDLDILQSSYDNYKSQGGGNGIPDSIIGVVDSINLWLVSILYVWLLKSNFKV</sequence>
<dbReference type="Gene3D" id="3.40.50.620">
    <property type="entry name" value="HUPs"/>
    <property type="match status" value="2"/>
</dbReference>
<comment type="similarity">
    <text evidence="1">Belongs to the asparagine synthetase family.</text>
</comment>
<dbReference type="GO" id="GO:0006529">
    <property type="term" value="P:asparagine biosynthetic process"/>
    <property type="evidence" value="ECO:0007669"/>
    <property type="project" value="InterPro"/>
</dbReference>
<dbReference type="Gene3D" id="3.60.20.10">
    <property type="entry name" value="Glutamine Phosphoribosylpyrophosphate, subunit 1, domain 1"/>
    <property type="match status" value="1"/>
</dbReference>
<dbReference type="SUPFAM" id="SSF56235">
    <property type="entry name" value="N-terminal nucleophile aminohydrolases (Ntn hydrolases)"/>
    <property type="match status" value="1"/>
</dbReference>
<dbReference type="Pfam" id="PF00733">
    <property type="entry name" value="Asn_synthase"/>
    <property type="match status" value="1"/>
</dbReference>
<dbReference type="PANTHER" id="PTHR43284">
    <property type="entry name" value="ASPARAGINE SYNTHETASE (GLUTAMINE-HYDROLYZING)"/>
    <property type="match status" value="1"/>
</dbReference>
<evidence type="ECO:0000256" key="4">
    <source>
        <dbReference type="ARBA" id="ARBA00022962"/>
    </source>
</evidence>
<dbReference type="Pfam" id="PF13537">
    <property type="entry name" value="GATase_7"/>
    <property type="match status" value="1"/>
</dbReference>
<protein>
    <recommendedName>
        <fullName evidence="5">Putative asparagine synthetase [glutamine-hydrolyzing]</fullName>
        <ecNumber evidence="5">6.3.5.4</ecNumber>
    </recommendedName>
</protein>
<organism evidence="9 10">
    <name type="scientific">Methanobacterium formicicum</name>
    <dbReference type="NCBI Taxonomy" id="2162"/>
    <lineage>
        <taxon>Archaea</taxon>
        <taxon>Methanobacteriati</taxon>
        <taxon>Methanobacteriota</taxon>
        <taxon>Methanomada group</taxon>
        <taxon>Methanobacteria</taxon>
        <taxon>Methanobacteriales</taxon>
        <taxon>Methanobacteriaceae</taxon>
        <taxon>Methanobacterium</taxon>
    </lineage>
</organism>
<dbReference type="InterPro" id="IPR014729">
    <property type="entry name" value="Rossmann-like_a/b/a_fold"/>
</dbReference>
<dbReference type="GO" id="GO:0004066">
    <property type="term" value="F:asparagine synthase (glutamine-hydrolyzing) activity"/>
    <property type="evidence" value="ECO:0007669"/>
    <property type="project" value="UniProtKB-EC"/>
</dbReference>
<feature type="binding site" evidence="6">
    <location>
        <position position="289"/>
    </location>
    <ligand>
        <name>ATP</name>
        <dbReference type="ChEBI" id="CHEBI:30616"/>
    </ligand>
</feature>
<dbReference type="EMBL" id="LN734822">
    <property type="protein sequence ID" value="CEL25011.1"/>
    <property type="molecule type" value="Genomic_DNA"/>
</dbReference>
<dbReference type="AlphaFoldDB" id="A0A0S4FPK9"/>
<dbReference type="GeneID" id="26739618"/>
<dbReference type="NCBIfam" id="TIGR01536">
    <property type="entry name" value="asn_synth_AEB"/>
    <property type="match status" value="1"/>
</dbReference>
<feature type="site" description="Important for beta-aspartyl-AMP intermediate formation" evidence="7">
    <location>
        <position position="366"/>
    </location>
</feature>
<dbReference type="NCBIfam" id="NF033535">
    <property type="entry name" value="lass_lactam_cya"/>
    <property type="match status" value="1"/>
</dbReference>
<dbReference type="PATRIC" id="fig|2162.10.peg.1437"/>
<dbReference type="EC" id="6.3.5.4" evidence="5"/>
<dbReference type="CDD" id="cd00712">
    <property type="entry name" value="AsnB"/>
    <property type="match status" value="1"/>
</dbReference>
<keyword evidence="4" id="KW-0315">Glutamine amidotransferase</keyword>
<dbReference type="InterPro" id="IPR001962">
    <property type="entry name" value="Asn_synthase"/>
</dbReference>
<comment type="catalytic activity">
    <reaction evidence="5">
        <text>L-aspartate + L-glutamine + ATP + H2O = L-asparagine + L-glutamate + AMP + diphosphate + H(+)</text>
        <dbReference type="Rhea" id="RHEA:12228"/>
        <dbReference type="ChEBI" id="CHEBI:15377"/>
        <dbReference type="ChEBI" id="CHEBI:15378"/>
        <dbReference type="ChEBI" id="CHEBI:29985"/>
        <dbReference type="ChEBI" id="CHEBI:29991"/>
        <dbReference type="ChEBI" id="CHEBI:30616"/>
        <dbReference type="ChEBI" id="CHEBI:33019"/>
        <dbReference type="ChEBI" id="CHEBI:58048"/>
        <dbReference type="ChEBI" id="CHEBI:58359"/>
        <dbReference type="ChEBI" id="CHEBI:456215"/>
        <dbReference type="EC" id="6.3.5.4"/>
    </reaction>
</comment>
<dbReference type="RefSeq" id="WP_060537799.1">
    <property type="nucleotide sequence ID" value="NZ_LN734822.1"/>
</dbReference>
<accession>A0A0S4FPK9</accession>
<keyword evidence="10" id="KW-1185">Reference proteome</keyword>
<dbReference type="PROSITE" id="PS51278">
    <property type="entry name" value="GATASE_TYPE_2"/>
    <property type="match status" value="1"/>
</dbReference>
<keyword evidence="2 5" id="KW-0547">Nucleotide-binding</keyword>
<evidence type="ECO:0000256" key="7">
    <source>
        <dbReference type="PIRSR" id="PIRSR001589-3"/>
    </source>
</evidence>
<evidence type="ECO:0000256" key="3">
    <source>
        <dbReference type="ARBA" id="ARBA00022840"/>
    </source>
</evidence>
<evidence type="ECO:0000256" key="1">
    <source>
        <dbReference type="ARBA" id="ARBA00005752"/>
    </source>
</evidence>
<evidence type="ECO:0000259" key="8">
    <source>
        <dbReference type="PROSITE" id="PS51278"/>
    </source>
</evidence>
<dbReference type="PIRSF" id="PIRSF001589">
    <property type="entry name" value="Asn_synthetase_glu-h"/>
    <property type="match status" value="1"/>
</dbReference>
<dbReference type="InterPro" id="IPR006426">
    <property type="entry name" value="Asn_synth_AEB"/>
</dbReference>
<dbReference type="CDD" id="cd01991">
    <property type="entry name" value="Asn_synthase_B_C"/>
    <property type="match status" value="1"/>
</dbReference>
<dbReference type="InterPro" id="IPR029055">
    <property type="entry name" value="Ntn_hydrolases_N"/>
</dbReference>
<dbReference type="GO" id="GO:0005524">
    <property type="term" value="F:ATP binding"/>
    <property type="evidence" value="ECO:0007669"/>
    <property type="project" value="UniProtKB-KW"/>
</dbReference>
<evidence type="ECO:0000313" key="10">
    <source>
        <dbReference type="Proteomes" id="UP000062768"/>
    </source>
</evidence>
<evidence type="ECO:0000313" key="9">
    <source>
        <dbReference type="EMBL" id="CEL25011.1"/>
    </source>
</evidence>
<gene>
    <name evidence="9" type="ORF">MB9_1374</name>
</gene>
<feature type="domain" description="Glutamine amidotransferase type-2" evidence="8">
    <location>
        <begin position="2"/>
        <end position="187"/>
    </location>
</feature>
<name>A0A0S4FPK9_METFO</name>
<dbReference type="Proteomes" id="UP000062768">
    <property type="component" value="Chromosome I"/>
</dbReference>
<proteinExistence type="inferred from homology"/>
<dbReference type="SUPFAM" id="SSF52402">
    <property type="entry name" value="Adenine nucleotide alpha hydrolases-like"/>
    <property type="match status" value="1"/>
</dbReference>
<evidence type="ECO:0000256" key="2">
    <source>
        <dbReference type="ARBA" id="ARBA00022741"/>
    </source>
</evidence>
<dbReference type="PANTHER" id="PTHR43284:SF1">
    <property type="entry name" value="ASPARAGINE SYNTHETASE"/>
    <property type="match status" value="1"/>
</dbReference>
<keyword evidence="3 5" id="KW-0067">ATP-binding</keyword>
<reference evidence="9" key="1">
    <citation type="submission" date="2014-09" db="EMBL/GenBank/DDBJ databases">
        <authorList>
            <person name="Wibberg D."/>
        </authorList>
    </citation>
    <scope>NUCLEOTIDE SEQUENCE [LARGE SCALE GENOMIC DNA]</scope>
    <source>
        <strain evidence="9">Mb9</strain>
    </source>
</reference>
<evidence type="ECO:0000256" key="6">
    <source>
        <dbReference type="PIRSR" id="PIRSR001589-2"/>
    </source>
</evidence>
<dbReference type="InterPro" id="IPR017932">
    <property type="entry name" value="GATase_2_dom"/>
</dbReference>